<dbReference type="AlphaFoldDB" id="A0A397BNT8"/>
<accession>A0A397BNT8</accession>
<evidence type="ECO:0000313" key="2">
    <source>
        <dbReference type="EMBL" id="RHY23125.1"/>
    </source>
</evidence>
<dbReference type="Proteomes" id="UP000286510">
    <property type="component" value="Unassembled WGS sequence"/>
</dbReference>
<protein>
    <submittedName>
        <fullName evidence="2">Uncharacterized protein</fullName>
    </submittedName>
</protein>
<dbReference type="EMBL" id="QUTC01006562">
    <property type="protein sequence ID" value="RHY51506.1"/>
    <property type="molecule type" value="Genomic_DNA"/>
</dbReference>
<reference evidence="8 9" key="1">
    <citation type="submission" date="2018-08" db="EMBL/GenBank/DDBJ databases">
        <title>Aphanomyces genome sequencing and annotation.</title>
        <authorList>
            <person name="Minardi D."/>
            <person name="Oidtmann B."/>
            <person name="Van Der Giezen M."/>
            <person name="Studholme D.J."/>
        </authorList>
    </citation>
    <scope>NUCLEOTIDE SEQUENCE [LARGE SCALE GENOMIC DNA]</scope>
    <source>
        <strain evidence="7 10">197901</strain>
        <strain evidence="3 12">D2</strain>
        <strain evidence="6 14">FDL457</strain>
        <strain evidence="2 8">Kv</strain>
        <strain evidence="4 9">SA</strain>
        <strain evidence="5 13">Si</strain>
        <strain evidence="1 11">Yx</strain>
    </source>
</reference>
<evidence type="ECO:0000313" key="6">
    <source>
        <dbReference type="EMBL" id="RHY80806.1"/>
    </source>
</evidence>
<dbReference type="Proteomes" id="UP000265427">
    <property type="component" value="Unassembled WGS sequence"/>
</dbReference>
<dbReference type="SUPFAM" id="SSF53756">
    <property type="entry name" value="UDP-Glycosyltransferase/glycogen phosphorylase"/>
    <property type="match status" value="1"/>
</dbReference>
<dbReference type="EMBL" id="QUTD01008153">
    <property type="protein sequence ID" value="RHY47371.1"/>
    <property type="molecule type" value="Genomic_DNA"/>
</dbReference>
<dbReference type="InterPro" id="IPR050426">
    <property type="entry name" value="Glycosyltransferase_28"/>
</dbReference>
<dbReference type="Proteomes" id="UP000266196">
    <property type="component" value="Unassembled WGS sequence"/>
</dbReference>
<dbReference type="EMBL" id="QUSZ01002187">
    <property type="protein sequence ID" value="RHY23125.1"/>
    <property type="molecule type" value="Genomic_DNA"/>
</dbReference>
<gene>
    <name evidence="1" type="ORF">DYB25_005192</name>
    <name evidence="6" type="ORF">DYB26_000605</name>
    <name evidence="3" type="ORF">DYB30_002402</name>
    <name evidence="7" type="ORF">DYB31_002020</name>
    <name evidence="5" type="ORF">DYB34_005601</name>
    <name evidence="2" type="ORF">DYB36_006181</name>
    <name evidence="4" type="ORF">DYB38_005846</name>
</gene>
<evidence type="ECO:0000313" key="5">
    <source>
        <dbReference type="EMBL" id="RHY75183.1"/>
    </source>
</evidence>
<evidence type="ECO:0000313" key="8">
    <source>
        <dbReference type="Proteomes" id="UP000265427"/>
    </source>
</evidence>
<evidence type="ECO:0000313" key="4">
    <source>
        <dbReference type="EMBL" id="RHY51506.1"/>
    </source>
</evidence>
<dbReference type="EMBL" id="QUTA01013186">
    <property type="protein sequence ID" value="RHX96768.1"/>
    <property type="molecule type" value="Genomic_DNA"/>
</dbReference>
<organism evidence="2 8">
    <name type="scientific">Aphanomyces astaci</name>
    <name type="common">Crayfish plague agent</name>
    <dbReference type="NCBI Taxonomy" id="112090"/>
    <lineage>
        <taxon>Eukaryota</taxon>
        <taxon>Sar</taxon>
        <taxon>Stramenopiles</taxon>
        <taxon>Oomycota</taxon>
        <taxon>Saprolegniomycetes</taxon>
        <taxon>Saprolegniales</taxon>
        <taxon>Verrucalvaceae</taxon>
        <taxon>Aphanomyces</taxon>
    </lineage>
</organism>
<dbReference type="Proteomes" id="UP000265716">
    <property type="component" value="Unassembled WGS sequence"/>
</dbReference>
<evidence type="ECO:0000313" key="13">
    <source>
        <dbReference type="Proteomes" id="UP000283543"/>
    </source>
</evidence>
<dbReference type="EMBL" id="QUTF01027076">
    <property type="protein sequence ID" value="RHY80806.1"/>
    <property type="molecule type" value="Genomic_DNA"/>
</dbReference>
<dbReference type="Proteomes" id="UP000283543">
    <property type="component" value="Unassembled WGS sequence"/>
</dbReference>
<dbReference type="EMBL" id="QUTB01001681">
    <property type="protein sequence ID" value="RHY75183.1"/>
    <property type="molecule type" value="Genomic_DNA"/>
</dbReference>
<evidence type="ECO:0000313" key="10">
    <source>
        <dbReference type="Proteomes" id="UP000266196"/>
    </source>
</evidence>
<dbReference type="EMBL" id="QUTE01003320">
    <property type="protein sequence ID" value="RHZ39893.1"/>
    <property type="molecule type" value="Genomic_DNA"/>
</dbReference>
<sequence>MFPQPWVPTQEFTIRCQTFRTNTRARNWRNWASLIIVEGTMWAGTEDLVNEFRVNVLGLRKIRKGDAGRSLLLDWEVLHSSMWSKYVVPPPVDWDQPCTMSWAPSQTRAHHRSTLRRKRFNRSWTGLQLPNFVGFGSMIIPDAAATIQIIVDAAAGAHIALQSSSSDMTHGCLVQIPPNVFMLGN</sequence>
<dbReference type="Gene3D" id="3.40.50.2000">
    <property type="entry name" value="Glycogen Phosphorylase B"/>
    <property type="match status" value="1"/>
</dbReference>
<comment type="caution">
    <text evidence="2">The sequence shown here is derived from an EMBL/GenBank/DDBJ whole genome shotgun (WGS) entry which is preliminary data.</text>
</comment>
<evidence type="ECO:0000313" key="12">
    <source>
        <dbReference type="Proteomes" id="UP000266643"/>
    </source>
</evidence>
<evidence type="ECO:0000313" key="1">
    <source>
        <dbReference type="EMBL" id="RHX96768.1"/>
    </source>
</evidence>
<dbReference type="Proteomes" id="UP000266643">
    <property type="component" value="Unassembled WGS sequence"/>
</dbReference>
<dbReference type="PANTHER" id="PTHR48050">
    <property type="entry name" value="STEROL 3-BETA-GLUCOSYLTRANSFERASE"/>
    <property type="match status" value="1"/>
</dbReference>
<evidence type="ECO:0000313" key="9">
    <source>
        <dbReference type="Proteomes" id="UP000265716"/>
    </source>
</evidence>
<evidence type="ECO:0000313" key="3">
    <source>
        <dbReference type="EMBL" id="RHY47371.1"/>
    </source>
</evidence>
<dbReference type="PANTHER" id="PTHR48050:SF13">
    <property type="entry name" value="STEROL 3-BETA-GLUCOSYLTRANSFERASE UGT80A2"/>
    <property type="match status" value="1"/>
</dbReference>
<name>A0A397BNT8_APHAT</name>
<evidence type="ECO:0000313" key="14">
    <source>
        <dbReference type="Proteomes" id="UP000286510"/>
    </source>
</evidence>
<dbReference type="VEuPathDB" id="FungiDB:H257_01248"/>
<proteinExistence type="predicted"/>
<dbReference type="Proteomes" id="UP000266239">
    <property type="component" value="Unassembled WGS sequence"/>
</dbReference>
<evidence type="ECO:0000313" key="11">
    <source>
        <dbReference type="Proteomes" id="UP000266239"/>
    </source>
</evidence>
<evidence type="ECO:0000313" key="7">
    <source>
        <dbReference type="EMBL" id="RHZ39893.1"/>
    </source>
</evidence>